<sequence>MSTLVEKIAQAIREDIFRGALAPGEPLKQVELANRYGVSPIPLREALQRLQVEGLVEYFAYRGAIVARMKRGEAADIADVRNALEALAFQIALPKLDDEQIDTLAAITEELESPRGMEASFFMERLNHYYEVLLSRSDRPLLLEMIQTNLKRATRYYAEVVRLSQGRLTDAPSRRTYVEAMRARDMTMLTDNMQALHAAYVRFIEANFED</sequence>
<dbReference type="OrthoDB" id="9816161at2"/>
<evidence type="ECO:0000313" key="6">
    <source>
        <dbReference type="Proteomes" id="UP000317550"/>
    </source>
</evidence>
<evidence type="ECO:0000256" key="1">
    <source>
        <dbReference type="ARBA" id="ARBA00023015"/>
    </source>
</evidence>
<dbReference type="SUPFAM" id="SSF46785">
    <property type="entry name" value="Winged helix' DNA-binding domain"/>
    <property type="match status" value="1"/>
</dbReference>
<dbReference type="PROSITE" id="PS50949">
    <property type="entry name" value="HTH_GNTR"/>
    <property type="match status" value="1"/>
</dbReference>
<dbReference type="Gene3D" id="1.10.10.10">
    <property type="entry name" value="Winged helix-like DNA-binding domain superfamily/Winged helix DNA-binding domain"/>
    <property type="match status" value="1"/>
</dbReference>
<dbReference type="SMART" id="SM00345">
    <property type="entry name" value="HTH_GNTR"/>
    <property type="match status" value="1"/>
</dbReference>
<dbReference type="Pfam" id="PF00392">
    <property type="entry name" value="GntR"/>
    <property type="match status" value="1"/>
</dbReference>
<evidence type="ECO:0000256" key="2">
    <source>
        <dbReference type="ARBA" id="ARBA00023125"/>
    </source>
</evidence>
<protein>
    <submittedName>
        <fullName evidence="5">GntR family transcriptional regulator</fullName>
    </submittedName>
</protein>
<dbReference type="CDD" id="cd07377">
    <property type="entry name" value="WHTH_GntR"/>
    <property type="match status" value="1"/>
</dbReference>
<keyword evidence="3" id="KW-0804">Transcription</keyword>
<gene>
    <name evidence="5" type="ORF">FNU76_20665</name>
</gene>
<dbReference type="AlphaFoldDB" id="A0A516SK86"/>
<dbReference type="InterPro" id="IPR036390">
    <property type="entry name" value="WH_DNA-bd_sf"/>
</dbReference>
<dbReference type="InterPro" id="IPR000524">
    <property type="entry name" value="Tscrpt_reg_HTH_GntR"/>
</dbReference>
<evidence type="ECO:0000256" key="3">
    <source>
        <dbReference type="ARBA" id="ARBA00023163"/>
    </source>
</evidence>
<dbReference type="GO" id="GO:0003700">
    <property type="term" value="F:DNA-binding transcription factor activity"/>
    <property type="evidence" value="ECO:0007669"/>
    <property type="project" value="InterPro"/>
</dbReference>
<dbReference type="InterPro" id="IPR008920">
    <property type="entry name" value="TF_FadR/GntR_C"/>
</dbReference>
<accession>A0A516SK86</accession>
<keyword evidence="6" id="KW-1185">Reference proteome</keyword>
<dbReference type="InterPro" id="IPR036388">
    <property type="entry name" value="WH-like_DNA-bd_sf"/>
</dbReference>
<dbReference type="Gene3D" id="1.20.120.530">
    <property type="entry name" value="GntR ligand-binding domain-like"/>
    <property type="match status" value="1"/>
</dbReference>
<dbReference type="PANTHER" id="PTHR43537">
    <property type="entry name" value="TRANSCRIPTIONAL REGULATOR, GNTR FAMILY"/>
    <property type="match status" value="1"/>
</dbReference>
<proteinExistence type="predicted"/>
<feature type="domain" description="HTH gntR-type" evidence="4">
    <location>
        <begin position="2"/>
        <end position="69"/>
    </location>
</feature>
<dbReference type="PANTHER" id="PTHR43537:SF24">
    <property type="entry name" value="GLUCONATE OPERON TRANSCRIPTIONAL REPRESSOR"/>
    <property type="match status" value="1"/>
</dbReference>
<dbReference type="Proteomes" id="UP000317550">
    <property type="component" value="Chromosome"/>
</dbReference>
<dbReference type="SUPFAM" id="SSF48008">
    <property type="entry name" value="GntR ligand-binding domain-like"/>
    <property type="match status" value="1"/>
</dbReference>
<dbReference type="KEGG" id="cari:FNU76_20665"/>
<dbReference type="Pfam" id="PF07729">
    <property type="entry name" value="FCD"/>
    <property type="match status" value="1"/>
</dbReference>
<keyword evidence="2" id="KW-0238">DNA-binding</keyword>
<dbReference type="EMBL" id="CP041730">
    <property type="protein sequence ID" value="QDQ28569.1"/>
    <property type="molecule type" value="Genomic_DNA"/>
</dbReference>
<evidence type="ECO:0000313" key="5">
    <source>
        <dbReference type="EMBL" id="QDQ28569.1"/>
    </source>
</evidence>
<dbReference type="RefSeq" id="WP_144279952.1">
    <property type="nucleotide sequence ID" value="NZ_CP041730.1"/>
</dbReference>
<reference evidence="6" key="1">
    <citation type="submission" date="2019-07" db="EMBL/GenBank/DDBJ databases">
        <title>Chitinimonas sp. nov., isolated from Ny-Alesund, arctica soil.</title>
        <authorList>
            <person name="Xu Q."/>
            <person name="Peng F."/>
        </authorList>
    </citation>
    <scope>NUCLEOTIDE SEQUENCE [LARGE SCALE GENOMIC DNA]</scope>
    <source>
        <strain evidence="6">R3-44</strain>
    </source>
</reference>
<evidence type="ECO:0000259" key="4">
    <source>
        <dbReference type="PROSITE" id="PS50949"/>
    </source>
</evidence>
<dbReference type="GO" id="GO:0003677">
    <property type="term" value="F:DNA binding"/>
    <property type="evidence" value="ECO:0007669"/>
    <property type="project" value="UniProtKB-KW"/>
</dbReference>
<name>A0A516SK86_9NEIS</name>
<keyword evidence="1" id="KW-0805">Transcription regulation</keyword>
<dbReference type="InterPro" id="IPR011711">
    <property type="entry name" value="GntR_C"/>
</dbReference>
<organism evidence="5 6">
    <name type="scientific">Chitinimonas arctica</name>
    <dbReference type="NCBI Taxonomy" id="2594795"/>
    <lineage>
        <taxon>Bacteria</taxon>
        <taxon>Pseudomonadati</taxon>
        <taxon>Pseudomonadota</taxon>
        <taxon>Betaproteobacteria</taxon>
        <taxon>Neisseriales</taxon>
        <taxon>Chitinibacteraceae</taxon>
        <taxon>Chitinimonas</taxon>
    </lineage>
</organism>